<protein>
    <submittedName>
        <fullName evidence="1">Uncharacterized protein</fullName>
    </submittedName>
</protein>
<evidence type="ECO:0000313" key="1">
    <source>
        <dbReference type="EMBL" id="SVD93511.1"/>
    </source>
</evidence>
<dbReference type="Pfam" id="PF23827">
    <property type="entry name" value="DUF7197"/>
    <property type="match status" value="1"/>
</dbReference>
<proteinExistence type="predicted"/>
<sequence>KLHEHIKISANDKKYKQYNNLDCGFITTVGQLNFFRWAIENGIIKYALDNLEELEESMLQSMKNKKCKGTYGNKRKQLSPNLTKSMTIHKTKILVKFD</sequence>
<name>A0A382ZDE2_9ZZZZ</name>
<feature type="non-terminal residue" evidence="1">
    <location>
        <position position="1"/>
    </location>
</feature>
<dbReference type="InterPro" id="IPR055621">
    <property type="entry name" value="DUF7197"/>
</dbReference>
<accession>A0A382ZDE2</accession>
<reference evidence="1" key="1">
    <citation type="submission" date="2018-05" db="EMBL/GenBank/DDBJ databases">
        <authorList>
            <person name="Lanie J.A."/>
            <person name="Ng W.-L."/>
            <person name="Kazmierczak K.M."/>
            <person name="Andrzejewski T.M."/>
            <person name="Davidsen T.M."/>
            <person name="Wayne K.J."/>
            <person name="Tettelin H."/>
            <person name="Glass J.I."/>
            <person name="Rusch D."/>
            <person name="Podicherti R."/>
            <person name="Tsui H.-C.T."/>
            <person name="Winkler M.E."/>
        </authorList>
    </citation>
    <scope>NUCLEOTIDE SEQUENCE</scope>
</reference>
<organism evidence="1">
    <name type="scientific">marine metagenome</name>
    <dbReference type="NCBI Taxonomy" id="408172"/>
    <lineage>
        <taxon>unclassified sequences</taxon>
        <taxon>metagenomes</taxon>
        <taxon>ecological metagenomes</taxon>
    </lineage>
</organism>
<dbReference type="AlphaFoldDB" id="A0A382ZDE2"/>
<gene>
    <name evidence="1" type="ORF">METZ01_LOCUS446365</name>
</gene>
<dbReference type="EMBL" id="UINC01182997">
    <property type="protein sequence ID" value="SVD93511.1"/>
    <property type="molecule type" value="Genomic_DNA"/>
</dbReference>